<dbReference type="EMBL" id="SLYC01000022">
    <property type="protein sequence ID" value="TCQ01821.1"/>
    <property type="molecule type" value="Genomic_DNA"/>
</dbReference>
<dbReference type="RefSeq" id="WP_132848718.1">
    <property type="nucleotide sequence ID" value="NZ_CP058648.1"/>
</dbReference>
<evidence type="ECO:0000313" key="7">
    <source>
        <dbReference type="EMBL" id="TCQ01821.1"/>
    </source>
</evidence>
<dbReference type="PANTHER" id="PTHR43155:SF2">
    <property type="entry name" value="CYCLIC DI-GMP PHOSPHODIESTERASE PA4108"/>
    <property type="match status" value="1"/>
</dbReference>
<dbReference type="NCBIfam" id="TIGR00229">
    <property type="entry name" value="sensory_box"/>
    <property type="match status" value="2"/>
</dbReference>
<dbReference type="SUPFAM" id="SSF55785">
    <property type="entry name" value="PYP-like sensor domain (PAS domain)"/>
    <property type="match status" value="2"/>
</dbReference>
<dbReference type="Gene3D" id="1.10.3210.10">
    <property type="entry name" value="Hypothetical protein af1432"/>
    <property type="match status" value="1"/>
</dbReference>
<evidence type="ECO:0000259" key="6">
    <source>
        <dbReference type="PROSITE" id="PS51832"/>
    </source>
</evidence>
<dbReference type="PROSITE" id="PS51832">
    <property type="entry name" value="HD_GYP"/>
    <property type="match status" value="1"/>
</dbReference>
<dbReference type="SUPFAM" id="SSF55073">
    <property type="entry name" value="Nucleotide cyclase"/>
    <property type="match status" value="1"/>
</dbReference>
<dbReference type="CDD" id="cd00130">
    <property type="entry name" value="PAS"/>
    <property type="match status" value="2"/>
</dbReference>
<evidence type="ECO:0000259" key="5">
    <source>
        <dbReference type="PROSITE" id="PS51831"/>
    </source>
</evidence>
<dbReference type="InterPro" id="IPR003607">
    <property type="entry name" value="HD/PDEase_dom"/>
</dbReference>
<evidence type="ECO:0000256" key="2">
    <source>
        <dbReference type="SAM" id="Phobius"/>
    </source>
</evidence>
<dbReference type="InterPro" id="IPR037522">
    <property type="entry name" value="HD_GYP_dom"/>
</dbReference>
<dbReference type="InterPro" id="IPR000014">
    <property type="entry name" value="PAS"/>
</dbReference>
<protein>
    <submittedName>
        <fullName evidence="7">PAS domain S-box-containing protein/diguanylate cyclase (GGDEF)-like protein</fullName>
    </submittedName>
</protein>
<evidence type="ECO:0000256" key="1">
    <source>
        <dbReference type="SAM" id="Coils"/>
    </source>
</evidence>
<dbReference type="AlphaFoldDB" id="A0A4R2TFF5"/>
<dbReference type="Pfam" id="PF00990">
    <property type="entry name" value="GGDEF"/>
    <property type="match status" value="1"/>
</dbReference>
<keyword evidence="1" id="KW-0175">Coiled coil</keyword>
<keyword evidence="2" id="KW-0472">Membrane</keyword>
<dbReference type="PROSITE" id="PS50112">
    <property type="entry name" value="PAS"/>
    <property type="match status" value="2"/>
</dbReference>
<dbReference type="Gene3D" id="3.30.450.20">
    <property type="entry name" value="PAS domain"/>
    <property type="match status" value="2"/>
</dbReference>
<dbReference type="SMART" id="SM00267">
    <property type="entry name" value="GGDEF"/>
    <property type="match status" value="1"/>
</dbReference>
<feature type="transmembrane region" description="Helical" evidence="2">
    <location>
        <begin position="277"/>
        <end position="298"/>
    </location>
</feature>
<dbReference type="PANTHER" id="PTHR43155">
    <property type="entry name" value="CYCLIC DI-GMP PHOSPHODIESTERASE PA4108-RELATED"/>
    <property type="match status" value="1"/>
</dbReference>
<dbReference type="SUPFAM" id="SSF53850">
    <property type="entry name" value="Periplasmic binding protein-like II"/>
    <property type="match status" value="1"/>
</dbReference>
<dbReference type="CDD" id="cd13704">
    <property type="entry name" value="PBP2_HisK"/>
    <property type="match status" value="1"/>
</dbReference>
<name>A0A4R2TFF5_9FIRM</name>
<proteinExistence type="predicted"/>
<dbReference type="InterPro" id="IPR043128">
    <property type="entry name" value="Rev_trsase/Diguanyl_cyclase"/>
</dbReference>
<dbReference type="PROSITE" id="PS51831">
    <property type="entry name" value="HD"/>
    <property type="match status" value="1"/>
</dbReference>
<organism evidence="7 8">
    <name type="scientific">Serpentinicella alkaliphila</name>
    <dbReference type="NCBI Taxonomy" id="1734049"/>
    <lineage>
        <taxon>Bacteria</taxon>
        <taxon>Bacillati</taxon>
        <taxon>Bacillota</taxon>
        <taxon>Clostridia</taxon>
        <taxon>Peptostreptococcales</taxon>
        <taxon>Natronincolaceae</taxon>
        <taxon>Serpentinicella</taxon>
    </lineage>
</organism>
<dbReference type="Gene3D" id="3.30.70.270">
    <property type="match status" value="1"/>
</dbReference>
<keyword evidence="2" id="KW-0812">Transmembrane</keyword>
<feature type="domain" description="PAS" evidence="3">
    <location>
        <begin position="354"/>
        <end position="414"/>
    </location>
</feature>
<dbReference type="InterPro" id="IPR006674">
    <property type="entry name" value="HD_domain"/>
</dbReference>
<dbReference type="Pfam" id="PF13426">
    <property type="entry name" value="PAS_9"/>
    <property type="match status" value="2"/>
</dbReference>
<dbReference type="NCBIfam" id="TIGR00254">
    <property type="entry name" value="GGDEF"/>
    <property type="match status" value="1"/>
</dbReference>
<dbReference type="Pfam" id="PF00497">
    <property type="entry name" value="SBP_bac_3"/>
    <property type="match status" value="1"/>
</dbReference>
<dbReference type="SMART" id="SM00091">
    <property type="entry name" value="PAS"/>
    <property type="match status" value="2"/>
</dbReference>
<dbReference type="InterPro" id="IPR001638">
    <property type="entry name" value="Solute-binding_3/MltF_N"/>
</dbReference>
<evidence type="ECO:0000259" key="3">
    <source>
        <dbReference type="PROSITE" id="PS50112"/>
    </source>
</evidence>
<dbReference type="InterPro" id="IPR029787">
    <property type="entry name" value="Nucleotide_cyclase"/>
</dbReference>
<dbReference type="InterPro" id="IPR035965">
    <property type="entry name" value="PAS-like_dom_sf"/>
</dbReference>
<dbReference type="CDD" id="cd00077">
    <property type="entry name" value="HDc"/>
    <property type="match status" value="1"/>
</dbReference>
<evidence type="ECO:0000259" key="4">
    <source>
        <dbReference type="PROSITE" id="PS50887"/>
    </source>
</evidence>
<dbReference type="Proteomes" id="UP000295504">
    <property type="component" value="Unassembled WGS sequence"/>
</dbReference>
<dbReference type="Gene3D" id="3.40.190.10">
    <property type="entry name" value="Periplasmic binding protein-like II"/>
    <property type="match status" value="2"/>
</dbReference>
<dbReference type="InterPro" id="IPR000160">
    <property type="entry name" value="GGDEF_dom"/>
</dbReference>
<accession>A0A4R2TFF5</accession>
<dbReference type="SMART" id="SM00471">
    <property type="entry name" value="HDc"/>
    <property type="match status" value="1"/>
</dbReference>
<dbReference type="SMART" id="SM00062">
    <property type="entry name" value="PBPb"/>
    <property type="match status" value="1"/>
</dbReference>
<gene>
    <name evidence="7" type="ORF">EDD79_102219</name>
</gene>
<sequence>MHLNRFTKLLVSFFIGVITIIITSSQPSALNSINNEPTPKISERVIIVGDDIDYPPFSYLDKDNRPTGFNIELIQGVAKVMGFEVEFQLRNWNETKNNLREGKIDIISGMFYSAEREKEFNFSSNHSVASSDIFTRMDYSIKSIDELRGLEVVVVKNDIIHEFLLSQNLDIEFIEVDTVSNALRLISAGEYDYAAVLKLSGHYVINHHNLNNLKSNSLHLNPQNYSFAVKIGNDDLVNALNEGLVILNATGQYREIYNRWLGVYTEDTSILSFFRKYYWLLYTIILLVFGLFIWNILLRKVVSSRTKELMNLNLELQQNQEELAASNEELEASLGQLLATEEELRYQYDKLKDSEERYKKLVTEMHQGLALHQIVVDENGEPIDYIFVDVNRSYEKLTGINREDLIGKKVTEVFPNIQKYWIRKLGQVALTGNVAHFEKFNNDLNKFFEIVAYRPRPMKFAIILSDITERKRIEQLIKLSEENFRMLFEGSSDPILLMDSDNKFIDCNTATVTTFGYDKKGDIIGKNPWHLSPERQLCGESSQERALEIIDHANKEGKNRFEWWHKKKDGTILPMDIIMTSISMKDKKLLHIVCRDISDRKRMEQRLEFLSYHDQLTGLYNRRYFENELIKVDIPSALPLTIVMADVNGLKLINDAFGHAAGDELLIKVASVLKRGCRQSDILARLGGDEFIIILPNTHFQEAEEIVKTLKKNALDETVQSINLSISFGISTKSCKYQNIHEILRNAEDDMYKKKLYESPSIRSKNINLIIKTLNEKCAREEAHSHRVSSLCRSFGEALNLSDEKIHELKIVGLLHDIGKIAIEGDILNKPGKLIDEEWKEIKRHPEIGYRLLSSLNEMSDIAEYVLAHHESWDGTGYPKGLKGEEIPLQARIISIADAYDAMTSKRSYREAMSTEQALEELKKCSGKQFDPNLVEIFINSISSFE</sequence>
<feature type="coiled-coil region" evidence="1">
    <location>
        <begin position="302"/>
        <end position="336"/>
    </location>
</feature>
<dbReference type="Pfam" id="PF13487">
    <property type="entry name" value="HD_5"/>
    <property type="match status" value="1"/>
</dbReference>
<dbReference type="OrthoDB" id="9804747at2"/>
<dbReference type="SUPFAM" id="SSF109604">
    <property type="entry name" value="HD-domain/PDEase-like"/>
    <property type="match status" value="1"/>
</dbReference>
<dbReference type="PROSITE" id="PS50887">
    <property type="entry name" value="GGDEF"/>
    <property type="match status" value="1"/>
</dbReference>
<feature type="domain" description="GGDEF" evidence="4">
    <location>
        <begin position="638"/>
        <end position="773"/>
    </location>
</feature>
<reference evidence="7 8" key="1">
    <citation type="submission" date="2019-03" db="EMBL/GenBank/DDBJ databases">
        <title>Genomic Encyclopedia of Type Strains, Phase IV (KMG-IV): sequencing the most valuable type-strain genomes for metagenomic binning, comparative biology and taxonomic classification.</title>
        <authorList>
            <person name="Goeker M."/>
        </authorList>
    </citation>
    <scope>NUCLEOTIDE SEQUENCE [LARGE SCALE GENOMIC DNA]</scope>
    <source>
        <strain evidence="7 8">DSM 100013</strain>
    </source>
</reference>
<keyword evidence="8" id="KW-1185">Reference proteome</keyword>
<dbReference type="CDD" id="cd01949">
    <property type="entry name" value="GGDEF"/>
    <property type="match status" value="1"/>
</dbReference>
<keyword evidence="2" id="KW-1133">Transmembrane helix</keyword>
<feature type="domain" description="PAS" evidence="3">
    <location>
        <begin position="480"/>
        <end position="520"/>
    </location>
</feature>
<feature type="domain" description="HD-GYP" evidence="6">
    <location>
        <begin position="759"/>
        <end position="946"/>
    </location>
</feature>
<comment type="caution">
    <text evidence="7">The sequence shown here is derived from an EMBL/GenBank/DDBJ whole genome shotgun (WGS) entry which is preliminary data.</text>
</comment>
<evidence type="ECO:0000313" key="8">
    <source>
        <dbReference type="Proteomes" id="UP000295504"/>
    </source>
</evidence>
<feature type="domain" description="HD" evidence="5">
    <location>
        <begin position="781"/>
        <end position="903"/>
    </location>
</feature>